<dbReference type="InterPro" id="IPR029062">
    <property type="entry name" value="Class_I_gatase-like"/>
</dbReference>
<evidence type="ECO:0008006" key="3">
    <source>
        <dbReference type="Google" id="ProtNLM"/>
    </source>
</evidence>
<keyword evidence="2" id="KW-1185">Reference proteome</keyword>
<dbReference type="RefSeq" id="WP_101895620.1">
    <property type="nucleotide sequence ID" value="NZ_CP022684.1"/>
</dbReference>
<dbReference type="KEGG" id="kak:Kalk_18250"/>
<accession>A0A2K9LPI3</accession>
<dbReference type="SUPFAM" id="SSF52317">
    <property type="entry name" value="Class I glutamine amidotransferase-like"/>
    <property type="match status" value="1"/>
</dbReference>
<dbReference type="Proteomes" id="UP000235116">
    <property type="component" value="Chromosome"/>
</dbReference>
<gene>
    <name evidence="1" type="ORF">Kalk_18250</name>
</gene>
<dbReference type="AlphaFoldDB" id="A0A2K9LPI3"/>
<evidence type="ECO:0000313" key="2">
    <source>
        <dbReference type="Proteomes" id="UP000235116"/>
    </source>
</evidence>
<dbReference type="EMBL" id="CP022684">
    <property type="protein sequence ID" value="AUM14246.1"/>
    <property type="molecule type" value="Genomic_DNA"/>
</dbReference>
<protein>
    <recommendedName>
        <fullName evidence="3">Peptidase E</fullName>
    </recommendedName>
</protein>
<evidence type="ECO:0000313" key="1">
    <source>
        <dbReference type="EMBL" id="AUM14246.1"/>
    </source>
</evidence>
<dbReference type="Gene3D" id="3.40.50.880">
    <property type="match status" value="1"/>
</dbReference>
<reference evidence="2" key="1">
    <citation type="submission" date="2017-08" db="EMBL/GenBank/DDBJ databases">
        <title>Direct submision.</title>
        <authorList>
            <person name="Kim S.-J."/>
            <person name="Rhee S.-K."/>
        </authorList>
    </citation>
    <scope>NUCLEOTIDE SEQUENCE [LARGE SCALE GENOMIC DNA]</scope>
    <source>
        <strain evidence="2">GI5</strain>
    </source>
</reference>
<name>A0A2K9LPI3_9GAMM</name>
<proteinExistence type="predicted"/>
<dbReference type="OrthoDB" id="9778515at2"/>
<organism evidence="1 2">
    <name type="scientific">Ketobacter alkanivorans</name>
    <dbReference type="NCBI Taxonomy" id="1917421"/>
    <lineage>
        <taxon>Bacteria</taxon>
        <taxon>Pseudomonadati</taxon>
        <taxon>Pseudomonadota</taxon>
        <taxon>Gammaproteobacteria</taxon>
        <taxon>Pseudomonadales</taxon>
        <taxon>Ketobacteraceae</taxon>
        <taxon>Ketobacter</taxon>
    </lineage>
</organism>
<sequence>MSNALLLLADSQLLFRAASAPALHSRIRNRFDAPVEAAYIGAANGNDPSFYDFACQAIDTLLGRKCNTRFICHEKQLPLEPSPLVVLAGGSVSQGWDFIGTPAVVEWLQRCRSLPGGLIIGVSAGAIHMARGIDPEQPASGARHYLNWLPMDVAVHEEHQGWPSLLNKPALGIPMGGGVWVEPAMESVGTQCFLLREDGQREHLTTMD</sequence>